<gene>
    <name evidence="1" type="ORF">FB472_2422</name>
</gene>
<evidence type="ECO:0008006" key="3">
    <source>
        <dbReference type="Google" id="ProtNLM"/>
    </source>
</evidence>
<name>A0A8H2PY09_9MICO</name>
<dbReference type="Gene3D" id="3.40.50.2000">
    <property type="entry name" value="Glycogen Phosphorylase B"/>
    <property type="match status" value="1"/>
</dbReference>
<accession>A0A8H2PY09</accession>
<dbReference type="EMBL" id="VFRA01000001">
    <property type="protein sequence ID" value="TQO20770.1"/>
    <property type="molecule type" value="Genomic_DNA"/>
</dbReference>
<evidence type="ECO:0000313" key="1">
    <source>
        <dbReference type="EMBL" id="TQO20770.1"/>
    </source>
</evidence>
<protein>
    <recommendedName>
        <fullName evidence="3">Glycosyltransferase involved in cell wall biosynthesis</fullName>
    </recommendedName>
</protein>
<dbReference type="SUPFAM" id="SSF53756">
    <property type="entry name" value="UDP-Glycosyltransferase/glycogen phosphorylase"/>
    <property type="match status" value="1"/>
</dbReference>
<reference evidence="1 2" key="1">
    <citation type="submission" date="2019-06" db="EMBL/GenBank/DDBJ databases">
        <title>Sequencing the genomes of 1000 actinobacteria strains.</title>
        <authorList>
            <person name="Klenk H.-P."/>
        </authorList>
    </citation>
    <scope>NUCLEOTIDE SEQUENCE [LARGE SCALE GENOMIC DNA]</scope>
    <source>
        <strain evidence="1 2">DSM 21947</strain>
    </source>
</reference>
<proteinExistence type="predicted"/>
<keyword evidence="2" id="KW-1185">Reference proteome</keyword>
<comment type="caution">
    <text evidence="1">The sequence shown here is derived from an EMBL/GenBank/DDBJ whole genome shotgun (WGS) entry which is preliminary data.</text>
</comment>
<sequence>MNRVIATVLSWLPERLSSVLRAKQYRYRLTDVPSAPQAQNTRIRLYIAPVNFAGQGYQWARAAERLPDVSAVNMQYVKAGDFGYPADNSVPVNITRFSRPWQERQFEAVCQNFSHVIVEANRALFGTLFDADVESEIRALQARGVKVAAASHGSDLRLPSRHQKIDQWSPFNEPAWALIPSLEEKALLTRRVLSATGIPVFVPTPELLLDWPEAQWLPIVVDVERWSRDDAVLREPRLRIVHAPSKDVVKGTHLIEESMRRLQDEGVVEYRVVRGVPAAEMPRVYGDADIVIDQFRIGTYATGAIEAMAAGRIVIAHLHDQVRAHVRENFSLEIPIVEAMPDSIEATIRDIAANRGHYLPFASAGPEFARALHDGEVSSHVLATFLD</sequence>
<dbReference type="Proteomes" id="UP000316560">
    <property type="component" value="Unassembled WGS sequence"/>
</dbReference>
<dbReference type="AlphaFoldDB" id="A0A8H2PY09"/>
<evidence type="ECO:0000313" key="2">
    <source>
        <dbReference type="Proteomes" id="UP000316560"/>
    </source>
</evidence>
<organism evidence="1 2">
    <name type="scientific">Rhodoglobus vestalii</name>
    <dbReference type="NCBI Taxonomy" id="193384"/>
    <lineage>
        <taxon>Bacteria</taxon>
        <taxon>Bacillati</taxon>
        <taxon>Actinomycetota</taxon>
        <taxon>Actinomycetes</taxon>
        <taxon>Micrococcales</taxon>
        <taxon>Microbacteriaceae</taxon>
        <taxon>Rhodoglobus</taxon>
    </lineage>
</organism>